<accession>I6XL05</accession>
<evidence type="ECO:0000313" key="1">
    <source>
        <dbReference type="EMBL" id="AFN39184.1"/>
    </source>
</evidence>
<dbReference type="EMBL" id="JX123262">
    <property type="protein sequence ID" value="AFN39184.1"/>
    <property type="molecule type" value="Genomic_DNA"/>
</dbReference>
<evidence type="ECO:0000313" key="2">
    <source>
        <dbReference type="Proteomes" id="UP000009016"/>
    </source>
</evidence>
<dbReference type="RefSeq" id="YP_007010066.1">
    <property type="nucleotide sequence ID" value="NC_019538.1"/>
</dbReference>
<keyword evidence="2" id="KW-1185">Reference proteome</keyword>
<dbReference type="KEGG" id="vg:14016333"/>
<gene>
    <name evidence="1" type="ORF">CC2_040</name>
</gene>
<proteinExistence type="predicted"/>
<sequence>MKLKFKSYVHKSTFIKESGDSEWGKKVLDAIENGANWQTTKQGYYTRDYSFNNDYLTLIESAFYFEVGDPDEKAWFVANDHGAITTTDKNIAEHFSIVNKAPVTEVPFIRVDGVLYVSIEEVKMDESLQTQIDKRLKKLEVANKAGMKVKDLENLFRN</sequence>
<organism evidence="1 2">
    <name type="scientific">Aeromonas phage CC2</name>
    <dbReference type="NCBI Taxonomy" id="1204516"/>
    <lineage>
        <taxon>Viruses</taxon>
        <taxon>Duplodnaviria</taxon>
        <taxon>Heunggongvirae</taxon>
        <taxon>Uroviricota</taxon>
        <taxon>Caudoviricetes</taxon>
        <taxon>Pantevenvirales</taxon>
        <taxon>Straboviridae</taxon>
        <taxon>Emmerichvirinae</taxon>
        <taxon>Ceceduovirus</taxon>
        <taxon>Ceceduovirus cc2</taxon>
    </lineage>
</organism>
<name>I6XL05_9CAUD</name>
<dbReference type="Proteomes" id="UP000009016">
    <property type="component" value="Segment"/>
</dbReference>
<protein>
    <submittedName>
        <fullName evidence="1">Uncharacterized protein</fullName>
    </submittedName>
</protein>
<reference evidence="1 2" key="1">
    <citation type="journal article" date="2012" name="J. Virol.">
        <title>Complete Genome Sequence of Aeromonas hydrophila Phage CC2.</title>
        <authorList>
            <person name="Shen C.J."/>
            <person name="Liu Y.J."/>
            <person name="Lu C.P."/>
        </authorList>
    </citation>
    <scope>NUCLEOTIDE SEQUENCE [LARGE SCALE GENOMIC DNA]</scope>
</reference>
<dbReference type="GeneID" id="14016333"/>